<dbReference type="GO" id="GO:0009055">
    <property type="term" value="F:electron transfer activity"/>
    <property type="evidence" value="ECO:0007669"/>
    <property type="project" value="TreeGrafter"/>
</dbReference>
<feature type="domain" description="NapC/NirT cytochrome c N-terminal" evidence="15">
    <location>
        <begin position="13"/>
        <end position="96"/>
    </location>
</feature>
<keyword evidence="8 12" id="KW-0249">Electron transport</keyword>
<dbReference type="InterPro" id="IPR036280">
    <property type="entry name" value="Multihaem_cyt_sf"/>
</dbReference>
<keyword evidence="6" id="KW-0812">Transmembrane</keyword>
<evidence type="ECO:0000313" key="16">
    <source>
        <dbReference type="EMBL" id="ABM29350.1"/>
    </source>
</evidence>
<evidence type="ECO:0000256" key="11">
    <source>
        <dbReference type="ARBA" id="ARBA00023136"/>
    </source>
</evidence>
<dbReference type="GO" id="GO:0046872">
    <property type="term" value="F:metal ion binding"/>
    <property type="evidence" value="ECO:0007669"/>
    <property type="project" value="UniProtKB-KW"/>
</dbReference>
<keyword evidence="10 12" id="KW-0408">Iron</keyword>
<keyword evidence="9" id="KW-1133">Transmembrane helix</keyword>
<feature type="binding site" description="axial binding residue" evidence="14">
    <location>
        <position position="120"/>
    </location>
    <ligand>
        <name>heme</name>
        <dbReference type="ChEBI" id="CHEBI:30413"/>
        <label>3</label>
    </ligand>
    <ligandPart>
        <name>Fe</name>
        <dbReference type="ChEBI" id="CHEBI:18248"/>
    </ligandPart>
</feature>
<dbReference type="InterPro" id="IPR051174">
    <property type="entry name" value="Cytochrome_c-type_ET"/>
</dbReference>
<dbReference type="PANTHER" id="PTHR30333:SF1">
    <property type="entry name" value="CYTOCHROME C-TYPE PROTEIN NAPC"/>
    <property type="match status" value="1"/>
</dbReference>
<dbReference type="EMBL" id="CP000527">
    <property type="protein sequence ID" value="ABM29350.1"/>
    <property type="molecule type" value="Genomic_DNA"/>
</dbReference>
<gene>
    <name evidence="16" type="ordered locus">Dvul_2334</name>
</gene>
<dbReference type="PANTHER" id="PTHR30333">
    <property type="entry name" value="CYTOCHROME C-TYPE PROTEIN"/>
    <property type="match status" value="1"/>
</dbReference>
<feature type="binding site" description="axial binding residue" evidence="14">
    <location>
        <position position="145"/>
    </location>
    <ligand>
        <name>heme</name>
        <dbReference type="ChEBI" id="CHEBI:30413"/>
        <label>2</label>
    </ligand>
    <ligandPart>
        <name>Fe</name>
        <dbReference type="ChEBI" id="CHEBI:18248"/>
    </ligandPart>
</feature>
<feature type="binding site" description="covalent" evidence="13">
    <location>
        <position position="66"/>
    </location>
    <ligand>
        <name>heme</name>
        <dbReference type="ChEBI" id="CHEBI:30413"/>
        <label>2</label>
    </ligand>
</feature>
<dbReference type="Proteomes" id="UP000009173">
    <property type="component" value="Chromosome"/>
</dbReference>
<evidence type="ECO:0000313" key="17">
    <source>
        <dbReference type="Proteomes" id="UP000009173"/>
    </source>
</evidence>
<dbReference type="GO" id="GO:0020037">
    <property type="term" value="F:heme binding"/>
    <property type="evidence" value="ECO:0007669"/>
    <property type="project" value="InterPro"/>
</dbReference>
<feature type="binding site" description="covalent" evidence="13">
    <location>
        <position position="43"/>
    </location>
    <ligand>
        <name>heme</name>
        <dbReference type="ChEBI" id="CHEBI:30413"/>
        <label>1</label>
    </ligand>
</feature>
<accession>A0A0H3A9I6</accession>
<feature type="binding site" description="covalent" evidence="13">
    <location>
        <position position="136"/>
    </location>
    <ligand>
        <name>heme</name>
        <dbReference type="ChEBI" id="CHEBI:30413"/>
        <label>4</label>
    </ligand>
</feature>
<evidence type="ECO:0000256" key="7">
    <source>
        <dbReference type="ARBA" id="ARBA00022723"/>
    </source>
</evidence>
<evidence type="ECO:0000256" key="9">
    <source>
        <dbReference type="ARBA" id="ARBA00022989"/>
    </source>
</evidence>
<feature type="binding site" description="axial binding residue" evidence="14">
    <location>
        <position position="89"/>
    </location>
    <ligand>
        <name>heme</name>
        <dbReference type="ChEBI" id="CHEBI:30413"/>
        <label>1</label>
    </ligand>
    <ligandPart>
        <name>Fe</name>
        <dbReference type="ChEBI" id="CHEBI:18248"/>
    </ligandPart>
</feature>
<dbReference type="InterPro" id="IPR005126">
    <property type="entry name" value="NapC/NirT_cyt_c_N"/>
</dbReference>
<proteinExistence type="inferred from homology"/>
<evidence type="ECO:0000256" key="10">
    <source>
        <dbReference type="ARBA" id="ARBA00023004"/>
    </source>
</evidence>
<evidence type="ECO:0000259" key="15">
    <source>
        <dbReference type="Pfam" id="PF03264"/>
    </source>
</evidence>
<dbReference type="KEGG" id="dvl:Dvul_2334"/>
<dbReference type="GO" id="GO:0005886">
    <property type="term" value="C:plasma membrane"/>
    <property type="evidence" value="ECO:0007669"/>
    <property type="project" value="UniProtKB-SubCell"/>
</dbReference>
<dbReference type="SUPFAM" id="SSF48695">
    <property type="entry name" value="Multiheme cytochromes"/>
    <property type="match status" value="1"/>
</dbReference>
<feature type="binding site" evidence="13">
    <location>
        <position position="89"/>
    </location>
    <ligand>
        <name>a menaquinol</name>
        <dbReference type="ChEBI" id="CHEBI:18151"/>
    </ligand>
</feature>
<feature type="binding site" description="covalent" evidence="13">
    <location>
        <position position="119"/>
    </location>
    <ligand>
        <name>heme</name>
        <dbReference type="ChEBI" id="CHEBI:30413"/>
        <label>3</label>
    </ligand>
</feature>
<evidence type="ECO:0000256" key="6">
    <source>
        <dbReference type="ARBA" id="ARBA00022692"/>
    </source>
</evidence>
<feature type="binding site" description="covalent" evidence="13">
    <location>
        <position position="116"/>
    </location>
    <ligand>
        <name>heme</name>
        <dbReference type="ChEBI" id="CHEBI:30413"/>
        <label>3</label>
    </ligand>
</feature>
<keyword evidence="11" id="KW-0472">Membrane</keyword>
<feature type="binding site" description="axial binding residue" evidence="14">
    <location>
        <position position="61"/>
    </location>
    <ligand>
        <name>heme</name>
        <dbReference type="ChEBI" id="CHEBI:30413"/>
        <label>3</label>
    </ligand>
    <ligandPart>
        <name>Fe</name>
        <dbReference type="ChEBI" id="CHEBI:18248"/>
    </ligandPart>
</feature>
<comment type="similarity">
    <text evidence="2">Belongs to the NapC/NirT/NrfH family.</text>
</comment>
<comment type="PTM">
    <text evidence="12">Binds 4 heme groups per subunit.</text>
</comment>
<keyword evidence="4" id="KW-1003">Cell membrane</keyword>
<feature type="binding site" description="axial binding residue" evidence="14">
    <location>
        <position position="140"/>
    </location>
    <ligand>
        <name>heme</name>
        <dbReference type="ChEBI" id="CHEBI:30413"/>
        <label>4</label>
    </ligand>
    <ligandPart>
        <name>Fe</name>
        <dbReference type="ChEBI" id="CHEBI:18248"/>
    </ligandPart>
</feature>
<evidence type="ECO:0000256" key="12">
    <source>
        <dbReference type="PIRNR" id="PIRNR000013"/>
    </source>
</evidence>
<feature type="binding site" evidence="13">
    <location>
        <position position="82"/>
    </location>
    <ligand>
        <name>a menaquinol</name>
        <dbReference type="ChEBI" id="CHEBI:18151"/>
    </ligand>
</feature>
<dbReference type="GO" id="GO:0019333">
    <property type="term" value="P:denitrification pathway"/>
    <property type="evidence" value="ECO:0007669"/>
    <property type="project" value="InterPro"/>
</dbReference>
<dbReference type="HOGENOM" id="CLU_096753_0_0_7"/>
<sequence precursor="true">MSEEKSRNGPARLKLVLGGATLGVVALATLAFGMKYTDQRPFCTSCHIMDPVGVTHKLSGHANISCNDCHAPHNLLAKLPFKAIAGARDVYMNTLGHPGDLILAGMETKEVVNANCKACHTMTNVEVASMEAKKYCTDCHRNVQHMRMKPISTREVADE</sequence>
<feature type="binding site" description="covalent" evidence="13">
    <location>
        <position position="46"/>
    </location>
    <ligand>
        <name>heme</name>
        <dbReference type="ChEBI" id="CHEBI:30413"/>
        <label>1</label>
    </ligand>
</feature>
<feature type="binding site" evidence="13">
    <location>
        <position position="67"/>
    </location>
    <ligand>
        <name>a menaquinol</name>
        <dbReference type="ChEBI" id="CHEBI:18151"/>
    </ligand>
</feature>
<evidence type="ECO:0000256" key="13">
    <source>
        <dbReference type="PIRSR" id="PIRSR000013-1"/>
    </source>
</evidence>
<keyword evidence="16" id="KW-0560">Oxidoreductase</keyword>
<comment type="cofactor">
    <cofactor evidence="13">
        <name>heme</name>
        <dbReference type="ChEBI" id="CHEBI:30413"/>
    </cofactor>
    <text evidence="13">Binds 4 heme groups per subunit.</text>
</comment>
<feature type="binding site" description="axial binding residue" evidence="14">
    <location>
        <position position="70"/>
    </location>
    <ligand>
        <name>heme</name>
        <dbReference type="ChEBI" id="CHEBI:30413"/>
        <label>2</label>
    </ligand>
    <ligandPart>
        <name>Fe</name>
        <dbReference type="ChEBI" id="CHEBI:18248"/>
    </ligandPart>
</feature>
<dbReference type="InterPro" id="IPR024717">
    <property type="entry name" value="NapC/NirT/NrfH"/>
</dbReference>
<evidence type="ECO:0000256" key="3">
    <source>
        <dbReference type="ARBA" id="ARBA00022448"/>
    </source>
</evidence>
<dbReference type="PIRSF" id="PIRSF000013">
    <property type="entry name" value="4_hem_cytochrm_NapC"/>
    <property type="match status" value="1"/>
</dbReference>
<dbReference type="GO" id="GO:0009061">
    <property type="term" value="P:anaerobic respiration"/>
    <property type="evidence" value="ECO:0007669"/>
    <property type="project" value="TreeGrafter"/>
</dbReference>
<protein>
    <recommendedName>
        <fullName evidence="12">Cytochrome c-type protein</fullName>
    </recommendedName>
</protein>
<evidence type="ECO:0000256" key="5">
    <source>
        <dbReference type="ARBA" id="ARBA00022617"/>
    </source>
</evidence>
<keyword evidence="3 12" id="KW-0813">Transport</keyword>
<feature type="binding site" description="covalent" evidence="13">
    <location>
        <position position="69"/>
    </location>
    <ligand>
        <name>heme</name>
        <dbReference type="ChEBI" id="CHEBI:30413"/>
        <label>2</label>
    </ligand>
</feature>
<evidence type="ECO:0000256" key="2">
    <source>
        <dbReference type="ARBA" id="ARBA00007395"/>
    </source>
</evidence>
<dbReference type="Gene3D" id="1.10.3820.10">
    <property type="entry name" value="Di-heme elbow motif domain"/>
    <property type="match status" value="1"/>
</dbReference>
<dbReference type="GO" id="GO:0016491">
    <property type="term" value="F:oxidoreductase activity"/>
    <property type="evidence" value="ECO:0007669"/>
    <property type="project" value="UniProtKB-KW"/>
</dbReference>
<evidence type="ECO:0000256" key="8">
    <source>
        <dbReference type="ARBA" id="ARBA00022982"/>
    </source>
</evidence>
<evidence type="ECO:0000256" key="14">
    <source>
        <dbReference type="PIRSR" id="PIRSR000013-2"/>
    </source>
</evidence>
<evidence type="ECO:0000256" key="1">
    <source>
        <dbReference type="ARBA" id="ARBA00004162"/>
    </source>
</evidence>
<dbReference type="RefSeq" id="WP_011792797.1">
    <property type="nucleotide sequence ID" value="NC_008751.1"/>
</dbReference>
<comment type="subcellular location">
    <subcellularLocation>
        <location evidence="1">Cell membrane</location>
        <topology evidence="1">Single-pass membrane protein</topology>
    </subcellularLocation>
</comment>
<feature type="binding site" description="covalent" evidence="13">
    <location>
        <position position="139"/>
    </location>
    <ligand>
        <name>heme</name>
        <dbReference type="ChEBI" id="CHEBI:30413"/>
        <label>4</label>
    </ligand>
</feature>
<dbReference type="AlphaFoldDB" id="A0A0H3A9I6"/>
<evidence type="ECO:0000256" key="4">
    <source>
        <dbReference type="ARBA" id="ARBA00022475"/>
    </source>
</evidence>
<reference evidence="17" key="1">
    <citation type="journal article" date="2009" name="Environ. Microbiol.">
        <title>Contribution of mobile genetic elements to Desulfovibrio vulgaris genome plasticity.</title>
        <authorList>
            <person name="Walker C.B."/>
            <person name="Stolyar S."/>
            <person name="Chivian D."/>
            <person name="Pinel N."/>
            <person name="Gabster J.A."/>
            <person name="Dehal P.S."/>
            <person name="He Z."/>
            <person name="Yang Z.K."/>
            <person name="Yen H.C."/>
            <person name="Zhou J."/>
            <person name="Wall J.D."/>
            <person name="Hazen T.C."/>
            <person name="Arkin A.P."/>
            <person name="Stahl D.A."/>
        </authorList>
    </citation>
    <scope>NUCLEOTIDE SEQUENCE [LARGE SCALE GENOMIC DNA]</scope>
    <source>
        <strain evidence="17">DP4</strain>
    </source>
</reference>
<dbReference type="InterPro" id="IPR038266">
    <property type="entry name" value="NapC/NirT_cytc_sf"/>
</dbReference>
<organism evidence="16 17">
    <name type="scientific">Nitratidesulfovibrio vulgaris (strain DP4)</name>
    <name type="common">Desulfovibrio vulgaris</name>
    <dbReference type="NCBI Taxonomy" id="391774"/>
    <lineage>
        <taxon>Bacteria</taxon>
        <taxon>Pseudomonadati</taxon>
        <taxon>Thermodesulfobacteriota</taxon>
        <taxon>Desulfovibrionia</taxon>
        <taxon>Desulfovibrionales</taxon>
        <taxon>Desulfovibrionaceae</taxon>
        <taxon>Nitratidesulfovibrio</taxon>
    </lineage>
</organism>
<dbReference type="Pfam" id="PF03264">
    <property type="entry name" value="Cytochrom_NNT"/>
    <property type="match status" value="1"/>
</dbReference>
<feature type="binding site" description="axial binding residue" evidence="14">
    <location>
        <position position="49"/>
    </location>
    <ligand>
        <name>heme</name>
        <dbReference type="ChEBI" id="CHEBI:30413"/>
        <label>1</label>
    </ligand>
    <ligandPart>
        <name>Fe</name>
        <dbReference type="ChEBI" id="CHEBI:18248"/>
    </ligandPart>
</feature>
<name>A0A0H3A9I6_NITV4</name>
<keyword evidence="7 12" id="KW-0479">Metal-binding</keyword>
<keyword evidence="5 12" id="KW-0349">Heme</keyword>